<dbReference type="Proteomes" id="UP000789739">
    <property type="component" value="Unassembled WGS sequence"/>
</dbReference>
<evidence type="ECO:0000256" key="5">
    <source>
        <dbReference type="ARBA" id="ARBA00022989"/>
    </source>
</evidence>
<accession>A0A9N9B671</accession>
<dbReference type="SMART" id="SM00397">
    <property type="entry name" value="t_SNARE"/>
    <property type="match status" value="1"/>
</dbReference>
<evidence type="ECO:0000256" key="1">
    <source>
        <dbReference type="ARBA" id="ARBA00004394"/>
    </source>
</evidence>
<gene>
    <name evidence="11" type="ORF">PBRASI_LOCUS5382</name>
</gene>
<comment type="subcellular location">
    <subcellularLocation>
        <location evidence="8">Endomembrane system</location>
        <topology evidence="8">Single-pass type IV membrane protein</topology>
    </subcellularLocation>
    <subcellularLocation>
        <location evidence="1">Golgi apparatus membrane</location>
    </subcellularLocation>
</comment>
<dbReference type="EMBL" id="CAJVPI010000623">
    <property type="protein sequence ID" value="CAG8556843.1"/>
    <property type="molecule type" value="Genomic_DNA"/>
</dbReference>
<keyword evidence="4" id="KW-0653">Protein transport</keyword>
<evidence type="ECO:0000259" key="10">
    <source>
        <dbReference type="PROSITE" id="PS50192"/>
    </source>
</evidence>
<dbReference type="GO" id="GO:0015031">
    <property type="term" value="P:protein transport"/>
    <property type="evidence" value="ECO:0007669"/>
    <property type="project" value="UniProtKB-KW"/>
</dbReference>
<keyword evidence="7 9" id="KW-0472">Membrane</keyword>
<dbReference type="PANTHER" id="PTHR12791">
    <property type="entry name" value="GOLGI SNARE BET1-RELATED"/>
    <property type="match status" value="1"/>
</dbReference>
<dbReference type="OrthoDB" id="3063237at2759"/>
<protein>
    <submittedName>
        <fullName evidence="11">3430_t:CDS:1</fullName>
    </submittedName>
</protein>
<evidence type="ECO:0000256" key="4">
    <source>
        <dbReference type="ARBA" id="ARBA00022927"/>
    </source>
</evidence>
<organism evidence="11 12">
    <name type="scientific">Paraglomus brasilianum</name>
    <dbReference type="NCBI Taxonomy" id="144538"/>
    <lineage>
        <taxon>Eukaryota</taxon>
        <taxon>Fungi</taxon>
        <taxon>Fungi incertae sedis</taxon>
        <taxon>Mucoromycota</taxon>
        <taxon>Glomeromycotina</taxon>
        <taxon>Glomeromycetes</taxon>
        <taxon>Paraglomerales</taxon>
        <taxon>Paraglomeraceae</taxon>
        <taxon>Paraglomus</taxon>
    </lineage>
</organism>
<name>A0A9N9B671_9GLOM</name>
<evidence type="ECO:0000256" key="2">
    <source>
        <dbReference type="ARBA" id="ARBA00022448"/>
    </source>
</evidence>
<proteinExistence type="predicted"/>
<dbReference type="GO" id="GO:0000139">
    <property type="term" value="C:Golgi membrane"/>
    <property type="evidence" value="ECO:0007669"/>
    <property type="project" value="UniProtKB-SubCell"/>
</dbReference>
<dbReference type="AlphaFoldDB" id="A0A9N9B671"/>
<dbReference type="InterPro" id="IPR039899">
    <property type="entry name" value="BET1_SNARE"/>
</dbReference>
<keyword evidence="5 9" id="KW-1133">Transmembrane helix</keyword>
<dbReference type="Gene3D" id="1.20.5.110">
    <property type="match status" value="1"/>
</dbReference>
<evidence type="ECO:0000256" key="8">
    <source>
        <dbReference type="ARBA" id="ARBA00046280"/>
    </source>
</evidence>
<evidence type="ECO:0000256" key="3">
    <source>
        <dbReference type="ARBA" id="ARBA00022692"/>
    </source>
</evidence>
<keyword evidence="6" id="KW-0333">Golgi apparatus</keyword>
<dbReference type="SUPFAM" id="SSF58038">
    <property type="entry name" value="SNARE fusion complex"/>
    <property type="match status" value="1"/>
</dbReference>
<dbReference type="InterPro" id="IPR000727">
    <property type="entry name" value="T_SNARE_dom"/>
</dbReference>
<keyword evidence="12" id="KW-1185">Reference proteome</keyword>
<evidence type="ECO:0000256" key="9">
    <source>
        <dbReference type="SAM" id="Phobius"/>
    </source>
</evidence>
<feature type="domain" description="T-SNARE coiled-coil homology" evidence="10">
    <location>
        <begin position="9"/>
        <end position="71"/>
    </location>
</feature>
<dbReference type="CDD" id="cd15853">
    <property type="entry name" value="SNARE_Bet1"/>
    <property type="match status" value="1"/>
</dbReference>
<evidence type="ECO:0000256" key="6">
    <source>
        <dbReference type="ARBA" id="ARBA00023034"/>
    </source>
</evidence>
<comment type="caution">
    <text evidence="11">The sequence shown here is derived from an EMBL/GenBank/DDBJ whole genome shotgun (WGS) entry which is preliminary data.</text>
</comment>
<evidence type="ECO:0000313" key="11">
    <source>
        <dbReference type="EMBL" id="CAG8556843.1"/>
    </source>
</evidence>
<dbReference type="PROSITE" id="PS50192">
    <property type="entry name" value="T_SNARE"/>
    <property type="match status" value="1"/>
</dbReference>
<reference evidence="11" key="1">
    <citation type="submission" date="2021-06" db="EMBL/GenBank/DDBJ databases">
        <authorList>
            <person name="Kallberg Y."/>
            <person name="Tangrot J."/>
            <person name="Rosling A."/>
        </authorList>
    </citation>
    <scope>NUCLEOTIDE SEQUENCE</scope>
    <source>
        <strain evidence="11">BR232B</strain>
    </source>
</reference>
<keyword evidence="3 9" id="KW-0812">Transmembrane</keyword>
<evidence type="ECO:0000313" key="12">
    <source>
        <dbReference type="Proteomes" id="UP000789739"/>
    </source>
</evidence>
<evidence type="ECO:0000256" key="7">
    <source>
        <dbReference type="ARBA" id="ARBA00023136"/>
    </source>
</evidence>
<keyword evidence="2" id="KW-0813">Transport</keyword>
<feature type="transmembrane region" description="Helical" evidence="9">
    <location>
        <begin position="79"/>
        <end position="102"/>
    </location>
</feature>
<sequence>MYHESDATRVYEQQNDLRLKELNNKLSALHKITVDINNEVNADVEVLDDSSGTFSSFDGSLSGTMDKLKQMTSIRHQRYMVYLTCFALGIFFMVYSFSSLYWSHESDYSDNNDNGTL</sequence>